<dbReference type="AlphaFoldDB" id="A0A8X6R5H2"/>
<name>A0A8X6R5H2_NEPPI</name>
<dbReference type="Proteomes" id="UP000887013">
    <property type="component" value="Unassembled WGS sequence"/>
</dbReference>
<evidence type="ECO:0000313" key="2">
    <source>
        <dbReference type="EMBL" id="GFU61650.1"/>
    </source>
</evidence>
<evidence type="ECO:0000313" key="3">
    <source>
        <dbReference type="Proteomes" id="UP000887013"/>
    </source>
</evidence>
<keyword evidence="3" id="KW-1185">Reference proteome</keyword>
<sequence length="143" mass="16723">MASWRPKGSSPGTPAKREGSKIYPWSKRRMDSVDESEIQSPSTADIVAAQSQDYVDERELEFRQTIQHLAEFFWKMLQKKNVGYQNSDSRERFAHEESIFWFLLSKYGDNDRTDSGRQYASRVAFKFWLPQRPMCKIMVVVAS</sequence>
<evidence type="ECO:0000256" key="1">
    <source>
        <dbReference type="SAM" id="MobiDB-lite"/>
    </source>
</evidence>
<proteinExistence type="predicted"/>
<dbReference type="EMBL" id="BMAW01040927">
    <property type="protein sequence ID" value="GFU61650.1"/>
    <property type="molecule type" value="Genomic_DNA"/>
</dbReference>
<dbReference type="OrthoDB" id="6426610at2759"/>
<organism evidence="2 3">
    <name type="scientific">Nephila pilipes</name>
    <name type="common">Giant wood spider</name>
    <name type="synonym">Nephila maculata</name>
    <dbReference type="NCBI Taxonomy" id="299642"/>
    <lineage>
        <taxon>Eukaryota</taxon>
        <taxon>Metazoa</taxon>
        <taxon>Ecdysozoa</taxon>
        <taxon>Arthropoda</taxon>
        <taxon>Chelicerata</taxon>
        <taxon>Arachnida</taxon>
        <taxon>Araneae</taxon>
        <taxon>Araneomorphae</taxon>
        <taxon>Entelegynae</taxon>
        <taxon>Araneoidea</taxon>
        <taxon>Nephilidae</taxon>
        <taxon>Nephila</taxon>
    </lineage>
</organism>
<protein>
    <submittedName>
        <fullName evidence="2">Uncharacterized protein</fullName>
    </submittedName>
</protein>
<accession>A0A8X6R5H2</accession>
<reference evidence="2" key="1">
    <citation type="submission" date="2020-08" db="EMBL/GenBank/DDBJ databases">
        <title>Multicomponent nature underlies the extraordinary mechanical properties of spider dragline silk.</title>
        <authorList>
            <person name="Kono N."/>
            <person name="Nakamura H."/>
            <person name="Mori M."/>
            <person name="Yoshida Y."/>
            <person name="Ohtoshi R."/>
            <person name="Malay A.D."/>
            <person name="Moran D.A.P."/>
            <person name="Tomita M."/>
            <person name="Numata K."/>
            <person name="Arakawa K."/>
        </authorList>
    </citation>
    <scope>NUCLEOTIDE SEQUENCE</scope>
</reference>
<comment type="caution">
    <text evidence="2">The sequence shown here is derived from an EMBL/GenBank/DDBJ whole genome shotgun (WGS) entry which is preliminary data.</text>
</comment>
<feature type="region of interest" description="Disordered" evidence="1">
    <location>
        <begin position="1"/>
        <end position="42"/>
    </location>
</feature>
<gene>
    <name evidence="2" type="primary">AVEN_176351_1</name>
    <name evidence="2" type="ORF">NPIL_621981</name>
</gene>